<evidence type="ECO:0000256" key="1">
    <source>
        <dbReference type="SAM" id="Phobius"/>
    </source>
</evidence>
<sequence length="250" mass="25815">MLEDAISYPVRGPHVERAFVGSLLVVASAFVLPAFVLAGYCVRILERTIEGDDQPPAFEGWTNLATTGARAVVIAVIYLLGPLLAGAVLALVVGGVGSVALSALAPFVAGSETLVWSTSALAAVLVGILALAFACVTFVVYYTLPAGLAIYARTGRVRAAFDRTALRPIVTSGEYLLAMAVLQVVPLVVPVVAVVCLLTIVGIVAVPAIPFVAAVVSARLIGLAAVRATNPESADSDRTTVTDRARFGRS</sequence>
<name>A0A3N6PE99_NATCH</name>
<protein>
    <submittedName>
        <fullName evidence="2">DUF4013 domain-containing protein</fullName>
    </submittedName>
</protein>
<evidence type="ECO:0000313" key="2">
    <source>
        <dbReference type="EMBL" id="RQG98049.1"/>
    </source>
</evidence>
<dbReference type="OrthoDB" id="107590at2157"/>
<reference evidence="2 3" key="1">
    <citation type="submission" date="2018-10" db="EMBL/GenBank/DDBJ databases">
        <title>Natrarchaeobius chitinivorans gen. nov., sp. nov., and Natrarchaeobius haloalkaliphilus sp. nov., alkaliphilic, chitin-utilizing haloarchaea from hypersaline alkaline lakes.</title>
        <authorList>
            <person name="Sorokin D.Y."/>
            <person name="Elcheninov A.G."/>
            <person name="Kostrikina N.A."/>
            <person name="Bale N.J."/>
            <person name="Sinninghe Damste J.S."/>
            <person name="Khijniak T.V."/>
            <person name="Kublanov I.V."/>
            <person name="Toshchakov S.V."/>
        </authorList>
    </citation>
    <scope>NUCLEOTIDE SEQUENCE [LARGE SCALE GENOMIC DNA]</scope>
    <source>
        <strain evidence="2 3">AArcht4T</strain>
    </source>
</reference>
<feature type="transmembrane region" description="Helical" evidence="1">
    <location>
        <begin position="165"/>
        <end position="185"/>
    </location>
</feature>
<keyword evidence="3" id="KW-1185">Reference proteome</keyword>
<keyword evidence="1" id="KW-0812">Transmembrane</keyword>
<evidence type="ECO:0000313" key="3">
    <source>
        <dbReference type="Proteomes" id="UP000282323"/>
    </source>
</evidence>
<gene>
    <name evidence="2" type="ORF">EA473_02345</name>
</gene>
<comment type="caution">
    <text evidence="2">The sequence shown here is derived from an EMBL/GenBank/DDBJ whole genome shotgun (WGS) entry which is preliminary data.</text>
</comment>
<accession>A0A3N6PE99</accession>
<dbReference type="Pfam" id="PF13197">
    <property type="entry name" value="DUF4013"/>
    <property type="match status" value="1"/>
</dbReference>
<dbReference type="RefSeq" id="WP_124194035.1">
    <property type="nucleotide sequence ID" value="NZ_REGA01000001.1"/>
</dbReference>
<feature type="transmembrane region" description="Helical" evidence="1">
    <location>
        <begin position="120"/>
        <end position="144"/>
    </location>
</feature>
<feature type="transmembrane region" description="Helical" evidence="1">
    <location>
        <begin position="18"/>
        <end position="40"/>
    </location>
</feature>
<keyword evidence="1" id="KW-1133">Transmembrane helix</keyword>
<dbReference type="AlphaFoldDB" id="A0A3N6PE99"/>
<dbReference type="EMBL" id="REGA01000001">
    <property type="protein sequence ID" value="RQG98049.1"/>
    <property type="molecule type" value="Genomic_DNA"/>
</dbReference>
<feature type="transmembrane region" description="Helical" evidence="1">
    <location>
        <begin position="191"/>
        <end position="217"/>
    </location>
</feature>
<dbReference type="InterPro" id="IPR025098">
    <property type="entry name" value="DUF4013"/>
</dbReference>
<keyword evidence="1" id="KW-0472">Membrane</keyword>
<dbReference type="Proteomes" id="UP000282323">
    <property type="component" value="Unassembled WGS sequence"/>
</dbReference>
<organism evidence="2 3">
    <name type="scientific">Natrarchaeobius chitinivorans</name>
    <dbReference type="NCBI Taxonomy" id="1679083"/>
    <lineage>
        <taxon>Archaea</taxon>
        <taxon>Methanobacteriati</taxon>
        <taxon>Methanobacteriota</taxon>
        <taxon>Stenosarchaea group</taxon>
        <taxon>Halobacteria</taxon>
        <taxon>Halobacteriales</taxon>
        <taxon>Natrialbaceae</taxon>
        <taxon>Natrarchaeobius</taxon>
    </lineage>
</organism>
<proteinExistence type="predicted"/>